<evidence type="ECO:0000313" key="2">
    <source>
        <dbReference type="Proteomes" id="UP001230328"/>
    </source>
</evidence>
<accession>A0ABU0TBP1</accession>
<proteinExistence type="predicted"/>
<gene>
    <name evidence="1" type="ORF">QF035_010813</name>
</gene>
<dbReference type="EMBL" id="JAUSZI010000002">
    <property type="protein sequence ID" value="MDQ1033231.1"/>
    <property type="molecule type" value="Genomic_DNA"/>
</dbReference>
<dbReference type="Proteomes" id="UP001230328">
    <property type="component" value="Unassembled WGS sequence"/>
</dbReference>
<name>A0ABU0TBP1_9ACTN</name>
<evidence type="ECO:0000313" key="1">
    <source>
        <dbReference type="EMBL" id="MDQ1033231.1"/>
    </source>
</evidence>
<protein>
    <submittedName>
        <fullName evidence="1">Uncharacterized protein</fullName>
    </submittedName>
</protein>
<organism evidence="1 2">
    <name type="scientific">Streptomyces umbrinus</name>
    <dbReference type="NCBI Taxonomy" id="67370"/>
    <lineage>
        <taxon>Bacteria</taxon>
        <taxon>Bacillati</taxon>
        <taxon>Actinomycetota</taxon>
        <taxon>Actinomycetes</taxon>
        <taxon>Kitasatosporales</taxon>
        <taxon>Streptomycetaceae</taxon>
        <taxon>Streptomyces</taxon>
        <taxon>Streptomyces phaeochromogenes group</taxon>
    </lineage>
</organism>
<sequence length="55" mass="6243">MSTPANIDFRAFDGEVIDLEQRRGLRRQPGVVGRRFVARNAFEYHREQKAAGVPG</sequence>
<comment type="caution">
    <text evidence="1">The sequence shown here is derived from an EMBL/GenBank/DDBJ whole genome shotgun (WGS) entry which is preliminary data.</text>
</comment>
<keyword evidence="2" id="KW-1185">Reference proteome</keyword>
<reference evidence="1 2" key="1">
    <citation type="submission" date="2023-07" db="EMBL/GenBank/DDBJ databases">
        <title>Comparative genomics of wheat-associated soil bacteria to identify genetic determinants of phenazine resistance.</title>
        <authorList>
            <person name="Mouncey N."/>
        </authorList>
    </citation>
    <scope>NUCLEOTIDE SEQUENCE [LARGE SCALE GENOMIC DNA]</scope>
    <source>
        <strain evidence="1 2">V2I4</strain>
    </source>
</reference>